<dbReference type="EMBL" id="CAXDID020000130">
    <property type="protein sequence ID" value="CAL6035289.1"/>
    <property type="molecule type" value="Genomic_DNA"/>
</dbReference>
<proteinExistence type="predicted"/>
<dbReference type="AlphaFoldDB" id="A0AA86RGS4"/>
<reference evidence="2" key="1">
    <citation type="submission" date="2023-06" db="EMBL/GenBank/DDBJ databases">
        <authorList>
            <person name="Kurt Z."/>
        </authorList>
    </citation>
    <scope>NUCLEOTIDE SEQUENCE</scope>
</reference>
<name>A0AA86RGS4_9EUKA</name>
<evidence type="ECO:0000256" key="1">
    <source>
        <dbReference type="SAM" id="MobiDB-lite"/>
    </source>
</evidence>
<keyword evidence="4" id="KW-1185">Reference proteome</keyword>
<dbReference type="EMBL" id="CATOUU010001009">
    <property type="protein sequence ID" value="CAI9966830.1"/>
    <property type="molecule type" value="Genomic_DNA"/>
</dbReference>
<reference evidence="3 4" key="2">
    <citation type="submission" date="2024-07" db="EMBL/GenBank/DDBJ databases">
        <authorList>
            <person name="Akdeniz Z."/>
        </authorList>
    </citation>
    <scope>NUCLEOTIDE SEQUENCE [LARGE SCALE GENOMIC DNA]</scope>
</reference>
<protein>
    <submittedName>
        <fullName evidence="3">Hypothetical_protein</fullName>
    </submittedName>
</protein>
<evidence type="ECO:0000313" key="2">
    <source>
        <dbReference type="EMBL" id="CAI9966830.1"/>
    </source>
</evidence>
<organism evidence="2">
    <name type="scientific">Hexamita inflata</name>
    <dbReference type="NCBI Taxonomy" id="28002"/>
    <lineage>
        <taxon>Eukaryota</taxon>
        <taxon>Metamonada</taxon>
        <taxon>Diplomonadida</taxon>
        <taxon>Hexamitidae</taxon>
        <taxon>Hexamitinae</taxon>
        <taxon>Hexamita</taxon>
    </lineage>
</organism>
<comment type="caution">
    <text evidence="2">The sequence shown here is derived from an EMBL/GenBank/DDBJ whole genome shotgun (WGS) entry which is preliminary data.</text>
</comment>
<sequence length="140" mass="16439">MIQLSNVQQQQYAESSHLVLVCLELRNRILLRLHREVSNLIKCYFTRLSQDAGEATGDDETEETNNSQSEARSHVQCNEIAKHVVVQLTLFIFCVNWETIGSLNRTQSYTSYHYRDKHDAKPREYPEVLVLWRLETTRQN</sequence>
<gene>
    <name evidence="3" type="ORF">HINF_LOCUS35861</name>
    <name evidence="2" type="ORF">HINF_LOCUS54475</name>
</gene>
<dbReference type="Proteomes" id="UP001642409">
    <property type="component" value="Unassembled WGS sequence"/>
</dbReference>
<feature type="region of interest" description="Disordered" evidence="1">
    <location>
        <begin position="52"/>
        <end position="72"/>
    </location>
</feature>
<accession>A0AA86RGS4</accession>
<evidence type="ECO:0000313" key="3">
    <source>
        <dbReference type="EMBL" id="CAL6035289.1"/>
    </source>
</evidence>
<evidence type="ECO:0000313" key="4">
    <source>
        <dbReference type="Proteomes" id="UP001642409"/>
    </source>
</evidence>